<dbReference type="AlphaFoldDB" id="A0A2I1HEU9"/>
<dbReference type="VEuPathDB" id="FungiDB:RhiirFUN_009480"/>
<dbReference type="VEuPathDB" id="FungiDB:FUN_025070"/>
<comment type="caution">
    <text evidence="1">The sequence shown here is derived from an EMBL/GenBank/DDBJ whole genome shotgun (WGS) entry which is preliminary data.</text>
</comment>
<reference evidence="1 2" key="1">
    <citation type="submission" date="2015-10" db="EMBL/GenBank/DDBJ databases">
        <title>Genome analyses suggest a sexual origin of heterokaryosis in a supposedly ancient asexual fungus.</title>
        <authorList>
            <person name="Ropars J."/>
            <person name="Sedzielewska K."/>
            <person name="Noel J."/>
            <person name="Charron P."/>
            <person name="Farinelli L."/>
            <person name="Marton T."/>
            <person name="Kruger M."/>
            <person name="Pelin A."/>
            <person name="Brachmann A."/>
            <person name="Corradi N."/>
        </authorList>
    </citation>
    <scope>NUCLEOTIDE SEQUENCE [LARGE SCALE GENOMIC DNA]</scope>
    <source>
        <strain evidence="1 2">A4</strain>
    </source>
</reference>
<dbReference type="Proteomes" id="UP000234323">
    <property type="component" value="Unassembled WGS sequence"/>
</dbReference>
<proteinExistence type="predicted"/>
<feature type="non-terminal residue" evidence="1">
    <location>
        <position position="1"/>
    </location>
</feature>
<organism evidence="1 2">
    <name type="scientific">Rhizophagus irregularis</name>
    <dbReference type="NCBI Taxonomy" id="588596"/>
    <lineage>
        <taxon>Eukaryota</taxon>
        <taxon>Fungi</taxon>
        <taxon>Fungi incertae sedis</taxon>
        <taxon>Mucoromycota</taxon>
        <taxon>Glomeromycotina</taxon>
        <taxon>Glomeromycetes</taxon>
        <taxon>Glomerales</taxon>
        <taxon>Glomeraceae</taxon>
        <taxon>Rhizophagus</taxon>
    </lineage>
</organism>
<accession>A0A2I1HEU9</accession>
<name>A0A2I1HEU9_9GLOM</name>
<dbReference type="VEuPathDB" id="FungiDB:RhiirA1_401768"/>
<gene>
    <name evidence="1" type="ORF">RhiirA4_478440</name>
</gene>
<evidence type="ECO:0000313" key="2">
    <source>
        <dbReference type="Proteomes" id="UP000234323"/>
    </source>
</evidence>
<evidence type="ECO:0000313" key="1">
    <source>
        <dbReference type="EMBL" id="PKY57398.1"/>
    </source>
</evidence>
<keyword evidence="2" id="KW-1185">Reference proteome</keyword>
<evidence type="ECO:0008006" key="3">
    <source>
        <dbReference type="Google" id="ProtNLM"/>
    </source>
</evidence>
<protein>
    <recommendedName>
        <fullName evidence="3">SAP domain-containing protein</fullName>
    </recommendedName>
</protein>
<dbReference type="EMBL" id="LLXI01002538">
    <property type="protein sequence ID" value="PKY57398.1"/>
    <property type="molecule type" value="Genomic_DNA"/>
</dbReference>
<sequence>ISHSIKRHVRLGFEIRDGENIQEAIEDIAGIRVAHLEPNRDDENKGNKIKTIPGISNYFEWRWPEEELDGYIQARALPHIGEWKTFTSNQISNWVKDGMHMPQPQISSHTPSKSSWKIPMPHSSNISVKRLKVKQLQEELEDRGIMVNEKENRAGMIKILEDEMVKEMQTKKIDNNEQVPEEIMGNITNPLYNGNVREFPLLCGWALKHNQKYGNVHKNRRMNGHNMWDKLVEIQESGELARDIEIPEVSSINNWITRFAAKSKKTLSEQAMNSF</sequence>